<sequence length="220" mass="23957">MEEYKEDNVHYSNNENNNKRKRVSEDNSDDSDSVESKLSRVDSANSDENSDSSGMNSPAAKRIQDDLFSSILDESDPDPAIQGLDSVIKSFEEEILFPCELPPVVMSDSGEQRPELGYLLEASDDELGLPPAFSAGDEQNAGEAIDLKASGPEPAVAFDNIGLGFDDGILSYDTYKFGIVGDSDNDVSHDFITLGGGLFDSYEPAEISEYTWRQESLSAS</sequence>
<name>A0ACC1C2J8_9ROSI</name>
<evidence type="ECO:0000313" key="2">
    <source>
        <dbReference type="Proteomes" id="UP001164250"/>
    </source>
</evidence>
<evidence type="ECO:0000313" key="1">
    <source>
        <dbReference type="EMBL" id="KAJ0106374.1"/>
    </source>
</evidence>
<organism evidence="1 2">
    <name type="scientific">Pistacia atlantica</name>
    <dbReference type="NCBI Taxonomy" id="434234"/>
    <lineage>
        <taxon>Eukaryota</taxon>
        <taxon>Viridiplantae</taxon>
        <taxon>Streptophyta</taxon>
        <taxon>Embryophyta</taxon>
        <taxon>Tracheophyta</taxon>
        <taxon>Spermatophyta</taxon>
        <taxon>Magnoliopsida</taxon>
        <taxon>eudicotyledons</taxon>
        <taxon>Gunneridae</taxon>
        <taxon>Pentapetalae</taxon>
        <taxon>rosids</taxon>
        <taxon>malvids</taxon>
        <taxon>Sapindales</taxon>
        <taxon>Anacardiaceae</taxon>
        <taxon>Pistacia</taxon>
    </lineage>
</organism>
<dbReference type="EMBL" id="CM047898">
    <property type="protein sequence ID" value="KAJ0106374.1"/>
    <property type="molecule type" value="Genomic_DNA"/>
</dbReference>
<keyword evidence="2" id="KW-1185">Reference proteome</keyword>
<proteinExistence type="predicted"/>
<gene>
    <name evidence="1" type="ORF">Patl1_19102</name>
</gene>
<protein>
    <submittedName>
        <fullName evidence="1">Uncharacterized protein</fullName>
    </submittedName>
</protein>
<reference evidence="2" key="1">
    <citation type="journal article" date="2023" name="G3 (Bethesda)">
        <title>Genome assembly and association tests identify interacting loci associated with vigor, precocity, and sex in interspecific pistachio rootstocks.</title>
        <authorList>
            <person name="Palmer W."/>
            <person name="Jacygrad E."/>
            <person name="Sagayaradj S."/>
            <person name="Cavanaugh K."/>
            <person name="Han R."/>
            <person name="Bertier L."/>
            <person name="Beede B."/>
            <person name="Kafkas S."/>
            <person name="Golino D."/>
            <person name="Preece J."/>
            <person name="Michelmore R."/>
        </authorList>
    </citation>
    <scope>NUCLEOTIDE SEQUENCE [LARGE SCALE GENOMIC DNA]</scope>
</reference>
<dbReference type="Proteomes" id="UP001164250">
    <property type="component" value="Chromosome 2"/>
</dbReference>
<comment type="caution">
    <text evidence="1">The sequence shown here is derived from an EMBL/GenBank/DDBJ whole genome shotgun (WGS) entry which is preliminary data.</text>
</comment>
<accession>A0ACC1C2J8</accession>